<dbReference type="GO" id="GO:0005634">
    <property type="term" value="C:nucleus"/>
    <property type="evidence" value="ECO:0007669"/>
    <property type="project" value="UniProtKB-SubCell"/>
</dbReference>
<evidence type="ECO:0000313" key="9">
    <source>
        <dbReference type="EMBL" id="KAK9755312.1"/>
    </source>
</evidence>
<keyword evidence="10" id="KW-1185">Reference proteome</keyword>
<dbReference type="Proteomes" id="UP001443914">
    <property type="component" value="Unassembled WGS sequence"/>
</dbReference>
<accession>A0AAW1NBR1</accession>
<evidence type="ECO:0000259" key="8">
    <source>
        <dbReference type="PROSITE" id="PS51754"/>
    </source>
</evidence>
<name>A0AAW1NBR1_SAPOF</name>
<reference evidence="9" key="1">
    <citation type="submission" date="2024-03" db="EMBL/GenBank/DDBJ databases">
        <title>WGS assembly of Saponaria officinalis var. Norfolk2.</title>
        <authorList>
            <person name="Jenkins J."/>
            <person name="Shu S."/>
            <person name="Grimwood J."/>
            <person name="Barry K."/>
            <person name="Goodstein D."/>
            <person name="Schmutz J."/>
            <person name="Leebens-Mack J."/>
            <person name="Osbourn A."/>
        </authorList>
    </citation>
    <scope>NUCLEOTIDE SEQUENCE [LARGE SCALE GENOMIC DNA]</scope>
    <source>
        <strain evidence="9">JIC</strain>
    </source>
</reference>
<comment type="function">
    <text evidence="6">Transcriptional repressor that regulates multiple aspects of plant growth and development.</text>
</comment>
<dbReference type="NCBIfam" id="TIGR01568">
    <property type="entry name" value="A_thal_3678"/>
    <property type="match status" value="1"/>
</dbReference>
<evidence type="ECO:0000313" key="10">
    <source>
        <dbReference type="Proteomes" id="UP001443914"/>
    </source>
</evidence>
<dbReference type="PANTHER" id="PTHR33057">
    <property type="entry name" value="TRANSCRIPTION REPRESSOR OFP7-RELATED"/>
    <property type="match status" value="1"/>
</dbReference>
<dbReference type="AlphaFoldDB" id="A0AAW1NBR1"/>
<comment type="subcellular location">
    <subcellularLocation>
        <location evidence="1 6">Nucleus</location>
    </subcellularLocation>
</comment>
<dbReference type="PANTHER" id="PTHR33057:SF70">
    <property type="entry name" value="TRANSCRIPTION REPRESSOR-RELATED"/>
    <property type="match status" value="1"/>
</dbReference>
<evidence type="ECO:0000256" key="6">
    <source>
        <dbReference type="RuleBase" id="RU367028"/>
    </source>
</evidence>
<feature type="compositionally biased region" description="Polar residues" evidence="7">
    <location>
        <begin position="65"/>
        <end position="81"/>
    </location>
</feature>
<evidence type="ECO:0000256" key="4">
    <source>
        <dbReference type="ARBA" id="ARBA00023163"/>
    </source>
</evidence>
<gene>
    <name evidence="9" type="ORF">RND81_01G017500</name>
</gene>
<dbReference type="InterPro" id="IPR038933">
    <property type="entry name" value="Ovate"/>
</dbReference>
<proteinExistence type="predicted"/>
<dbReference type="PROSITE" id="PS51754">
    <property type="entry name" value="OVATE"/>
    <property type="match status" value="1"/>
</dbReference>
<evidence type="ECO:0000256" key="5">
    <source>
        <dbReference type="ARBA" id="ARBA00023242"/>
    </source>
</evidence>
<feature type="domain" description="OVATE" evidence="8">
    <location>
        <begin position="95"/>
        <end position="154"/>
    </location>
</feature>
<evidence type="ECO:0000256" key="3">
    <source>
        <dbReference type="ARBA" id="ARBA00023015"/>
    </source>
</evidence>
<dbReference type="InterPro" id="IPR006458">
    <property type="entry name" value="Ovate_C"/>
</dbReference>
<evidence type="ECO:0000256" key="2">
    <source>
        <dbReference type="ARBA" id="ARBA00022491"/>
    </source>
</evidence>
<feature type="region of interest" description="Disordered" evidence="7">
    <location>
        <begin position="65"/>
        <end position="87"/>
    </location>
</feature>
<dbReference type="Pfam" id="PF04844">
    <property type="entry name" value="Ovate"/>
    <property type="match status" value="1"/>
</dbReference>
<organism evidence="9 10">
    <name type="scientific">Saponaria officinalis</name>
    <name type="common">Common soapwort</name>
    <name type="synonym">Lychnis saponaria</name>
    <dbReference type="NCBI Taxonomy" id="3572"/>
    <lineage>
        <taxon>Eukaryota</taxon>
        <taxon>Viridiplantae</taxon>
        <taxon>Streptophyta</taxon>
        <taxon>Embryophyta</taxon>
        <taxon>Tracheophyta</taxon>
        <taxon>Spermatophyta</taxon>
        <taxon>Magnoliopsida</taxon>
        <taxon>eudicotyledons</taxon>
        <taxon>Gunneridae</taxon>
        <taxon>Pentapetalae</taxon>
        <taxon>Caryophyllales</taxon>
        <taxon>Caryophyllaceae</taxon>
        <taxon>Caryophylleae</taxon>
        <taxon>Saponaria</taxon>
    </lineage>
</organism>
<evidence type="ECO:0000256" key="1">
    <source>
        <dbReference type="ARBA" id="ARBA00004123"/>
    </source>
</evidence>
<dbReference type="GO" id="GO:0045892">
    <property type="term" value="P:negative regulation of DNA-templated transcription"/>
    <property type="evidence" value="ECO:0007669"/>
    <property type="project" value="UniProtKB-UniRule"/>
</dbReference>
<keyword evidence="4 6" id="KW-0804">Transcription</keyword>
<comment type="caution">
    <text evidence="9">The sequence shown here is derived from an EMBL/GenBank/DDBJ whole genome shotgun (WGS) entry which is preliminary data.</text>
</comment>
<sequence length="182" mass="20571">MSTTTTPKNRKKLLNTVSINLGCSCKTPKLSSIFTPKPKPSKTPKYHKHLNSSYYTPWGKTVNSSSNSPYETNSTSSNPSTVDGFGRVRPKSVAVEKESNDPYLDFRQSMLQMIVENEIYSKEHLKELLNCFLQLNSPSLHGVIIRAFTEIWNGFFYSGQPNNYYSSPGPYVQAVRPKSYEV</sequence>
<keyword evidence="5 6" id="KW-0539">Nucleus</keyword>
<protein>
    <recommendedName>
        <fullName evidence="6">Transcription repressor</fullName>
    </recommendedName>
    <alternativeName>
        <fullName evidence="6">Ovate family protein</fullName>
    </alternativeName>
</protein>
<evidence type="ECO:0000256" key="7">
    <source>
        <dbReference type="SAM" id="MobiDB-lite"/>
    </source>
</evidence>
<keyword evidence="2 6" id="KW-0678">Repressor</keyword>
<dbReference type="EMBL" id="JBDFQZ010000001">
    <property type="protein sequence ID" value="KAK9755312.1"/>
    <property type="molecule type" value="Genomic_DNA"/>
</dbReference>
<keyword evidence="3 6" id="KW-0805">Transcription regulation</keyword>